<evidence type="ECO:0000313" key="2">
    <source>
        <dbReference type="Proteomes" id="UP000243459"/>
    </source>
</evidence>
<organism evidence="1 2">
    <name type="scientific">Asparagus officinalis</name>
    <name type="common">Garden asparagus</name>
    <dbReference type="NCBI Taxonomy" id="4686"/>
    <lineage>
        <taxon>Eukaryota</taxon>
        <taxon>Viridiplantae</taxon>
        <taxon>Streptophyta</taxon>
        <taxon>Embryophyta</taxon>
        <taxon>Tracheophyta</taxon>
        <taxon>Spermatophyta</taxon>
        <taxon>Magnoliopsida</taxon>
        <taxon>Liliopsida</taxon>
        <taxon>Asparagales</taxon>
        <taxon>Asparagaceae</taxon>
        <taxon>Asparagoideae</taxon>
        <taxon>Asparagus</taxon>
    </lineage>
</organism>
<gene>
    <name evidence="1" type="ORF">A4U43_C04F15340</name>
</gene>
<dbReference type="Gramene" id="ONK72066">
    <property type="protein sequence ID" value="ONK72066"/>
    <property type="gene ID" value="A4U43_C04F15340"/>
</dbReference>
<sequence length="127" mass="14329">MGKERGACRWGRRRADCVEFVGVLRRAAAARGYGGRLWPNCLPEWREEVVSVFGTEMKGAAGFARVGSVTGQQRWQAERGGSDKWSGRSWLRPWTGRRRIGLRRWGLVEVSGQGRVGRTRRSQVGLK</sequence>
<keyword evidence="2" id="KW-1185">Reference proteome</keyword>
<reference evidence="2" key="1">
    <citation type="journal article" date="2017" name="Nat. Commun.">
        <title>The asparagus genome sheds light on the origin and evolution of a young Y chromosome.</title>
        <authorList>
            <person name="Harkess A."/>
            <person name="Zhou J."/>
            <person name="Xu C."/>
            <person name="Bowers J.E."/>
            <person name="Van der Hulst R."/>
            <person name="Ayyampalayam S."/>
            <person name="Mercati F."/>
            <person name="Riccardi P."/>
            <person name="McKain M.R."/>
            <person name="Kakrana A."/>
            <person name="Tang H."/>
            <person name="Ray J."/>
            <person name="Groenendijk J."/>
            <person name="Arikit S."/>
            <person name="Mathioni S.M."/>
            <person name="Nakano M."/>
            <person name="Shan H."/>
            <person name="Telgmann-Rauber A."/>
            <person name="Kanno A."/>
            <person name="Yue Z."/>
            <person name="Chen H."/>
            <person name="Li W."/>
            <person name="Chen Y."/>
            <person name="Xu X."/>
            <person name="Zhang Y."/>
            <person name="Luo S."/>
            <person name="Chen H."/>
            <person name="Gao J."/>
            <person name="Mao Z."/>
            <person name="Pires J.C."/>
            <person name="Luo M."/>
            <person name="Kudrna D."/>
            <person name="Wing R.A."/>
            <person name="Meyers B.C."/>
            <person name="Yi K."/>
            <person name="Kong H."/>
            <person name="Lavrijsen P."/>
            <person name="Sunseri F."/>
            <person name="Falavigna A."/>
            <person name="Ye Y."/>
            <person name="Leebens-Mack J.H."/>
            <person name="Chen G."/>
        </authorList>
    </citation>
    <scope>NUCLEOTIDE SEQUENCE [LARGE SCALE GENOMIC DNA]</scope>
    <source>
        <strain evidence="2">cv. DH0086</strain>
    </source>
</reference>
<proteinExistence type="predicted"/>
<dbReference type="EMBL" id="CM007384">
    <property type="protein sequence ID" value="ONK72066.1"/>
    <property type="molecule type" value="Genomic_DNA"/>
</dbReference>
<dbReference type="Proteomes" id="UP000243459">
    <property type="component" value="Chromosome 4"/>
</dbReference>
<protein>
    <submittedName>
        <fullName evidence="1">Uncharacterized protein</fullName>
    </submittedName>
</protein>
<evidence type="ECO:0000313" key="1">
    <source>
        <dbReference type="EMBL" id="ONK72066.1"/>
    </source>
</evidence>
<accession>A0A5P1F118</accession>
<dbReference type="AlphaFoldDB" id="A0A5P1F118"/>
<name>A0A5P1F118_ASPOF</name>